<sequence>MNPKKPNPNAQHQQGQQWAYPVALNQYAAYGGNPLHLSSPANASVVPVPMMYPAKSGGVGSPHAQQPQAQLSGHTKPPQGGRQQANIVLPQVRGVDDTIVEVPPDQMKELLEIREIKQRRLARKAELARLSRRRTRDMLASVQEEITSLKQQLKEVRSRSKRPCVRCDKRLALPVEKVMGPGEAKAVVATEVKNTFEIAKLRMPKFTDSLKAKDYVESHLENARVVIHRSMVGCLEAFTRAKKERPSDSGTAAPVSGSSRPSSTGPEGTREGMSHDTDGEESKMDEKLSGLLKSEGLEESTEEVMKFLVENLVTYYKRRHLVQRFNLAALHLHMHSSVAINTLLCFLSNDPSTFEGSNLFAELKLTPEQKSQAARIRHHVRRQLVSEQQIMNLHGFLTGQVDPRAKPQALDVLRVDAMVTKSQHDNIWQTCVKEILNLLTPEQTAHIFRWAFRNREVANRMIHRTLDSLQSLRTLSRSLTVD</sequence>
<name>A0A7S2XAM1_9EUKA</name>
<evidence type="ECO:0000256" key="2">
    <source>
        <dbReference type="SAM" id="MobiDB-lite"/>
    </source>
</evidence>
<evidence type="ECO:0000256" key="1">
    <source>
        <dbReference type="SAM" id="Coils"/>
    </source>
</evidence>
<dbReference type="AlphaFoldDB" id="A0A7S2XAM1"/>
<protein>
    <submittedName>
        <fullName evidence="3">Uncharacterized protein</fullName>
    </submittedName>
</protein>
<feature type="compositionally biased region" description="Polar residues" evidence="2">
    <location>
        <begin position="256"/>
        <end position="266"/>
    </location>
</feature>
<feature type="coiled-coil region" evidence="1">
    <location>
        <begin position="132"/>
        <end position="159"/>
    </location>
</feature>
<feature type="region of interest" description="Disordered" evidence="2">
    <location>
        <begin position="243"/>
        <end position="288"/>
    </location>
</feature>
<feature type="compositionally biased region" description="Basic and acidic residues" evidence="2">
    <location>
        <begin position="268"/>
        <end position="288"/>
    </location>
</feature>
<dbReference type="EMBL" id="HBHP01013154">
    <property type="protein sequence ID" value="CAD9760448.1"/>
    <property type="molecule type" value="Transcribed_RNA"/>
</dbReference>
<feature type="region of interest" description="Disordered" evidence="2">
    <location>
        <begin position="56"/>
        <end position="82"/>
    </location>
</feature>
<reference evidence="3" key="1">
    <citation type="submission" date="2021-01" db="EMBL/GenBank/DDBJ databases">
        <authorList>
            <person name="Corre E."/>
            <person name="Pelletier E."/>
            <person name="Niang G."/>
            <person name="Scheremetjew M."/>
            <person name="Finn R."/>
            <person name="Kale V."/>
            <person name="Holt S."/>
            <person name="Cochrane G."/>
            <person name="Meng A."/>
            <person name="Brown T."/>
            <person name="Cohen L."/>
        </authorList>
    </citation>
    <scope>NUCLEOTIDE SEQUENCE</scope>
    <source>
        <strain evidence="3">CCMP622</strain>
    </source>
</reference>
<evidence type="ECO:0000313" key="3">
    <source>
        <dbReference type="EMBL" id="CAD9760448.1"/>
    </source>
</evidence>
<gene>
    <name evidence="3" type="ORF">LSP00402_LOCUS8174</name>
</gene>
<feature type="compositionally biased region" description="Polar residues" evidence="2">
    <location>
        <begin position="63"/>
        <end position="73"/>
    </location>
</feature>
<keyword evidence="1" id="KW-0175">Coiled coil</keyword>
<accession>A0A7S2XAM1</accession>
<organism evidence="3">
    <name type="scientific">Lotharella oceanica</name>
    <dbReference type="NCBI Taxonomy" id="641309"/>
    <lineage>
        <taxon>Eukaryota</taxon>
        <taxon>Sar</taxon>
        <taxon>Rhizaria</taxon>
        <taxon>Cercozoa</taxon>
        <taxon>Chlorarachniophyceae</taxon>
        <taxon>Lotharella</taxon>
    </lineage>
</organism>
<proteinExistence type="predicted"/>